<gene>
    <name evidence="2" type="ORF">Ahu01nite_093640</name>
</gene>
<proteinExistence type="predicted"/>
<evidence type="ECO:0000313" key="2">
    <source>
        <dbReference type="EMBL" id="GIE26262.1"/>
    </source>
</evidence>
<evidence type="ECO:0000313" key="3">
    <source>
        <dbReference type="Proteomes" id="UP000603200"/>
    </source>
</evidence>
<feature type="transmembrane region" description="Helical" evidence="1">
    <location>
        <begin position="23"/>
        <end position="45"/>
    </location>
</feature>
<dbReference type="Pfam" id="PF19487">
    <property type="entry name" value="DUF6023"/>
    <property type="match status" value="1"/>
</dbReference>
<keyword evidence="1" id="KW-1133">Transmembrane helix</keyword>
<protein>
    <recommendedName>
        <fullName evidence="4">Ig-like domain-containing protein</fullName>
    </recommendedName>
</protein>
<comment type="caution">
    <text evidence="2">The sequence shown here is derived from an EMBL/GenBank/DDBJ whole genome shotgun (WGS) entry which is preliminary data.</text>
</comment>
<reference evidence="2 3" key="1">
    <citation type="submission" date="2021-01" db="EMBL/GenBank/DDBJ databases">
        <title>Whole genome shotgun sequence of Actinoplanes humidus NBRC 14915.</title>
        <authorList>
            <person name="Komaki H."/>
            <person name="Tamura T."/>
        </authorList>
    </citation>
    <scope>NUCLEOTIDE SEQUENCE [LARGE SCALE GENOMIC DNA]</scope>
    <source>
        <strain evidence="2 3">NBRC 14915</strain>
    </source>
</reference>
<dbReference type="Proteomes" id="UP000603200">
    <property type="component" value="Unassembled WGS sequence"/>
</dbReference>
<dbReference type="InterPro" id="IPR046065">
    <property type="entry name" value="DUF6023"/>
</dbReference>
<name>A0ABQ4A5X2_9ACTN</name>
<dbReference type="EMBL" id="BOMN01000140">
    <property type="protein sequence ID" value="GIE26262.1"/>
    <property type="molecule type" value="Genomic_DNA"/>
</dbReference>
<keyword evidence="3" id="KW-1185">Reference proteome</keyword>
<evidence type="ECO:0008006" key="4">
    <source>
        <dbReference type="Google" id="ProtNLM"/>
    </source>
</evidence>
<sequence>MESCWKGSNLGPVTPDRAQGATLYALAAALLVAGGTWFFVAAPVLGENPALAVGRQTVERLIPDSPDQAQAETMVLGAGRSEERSAAVSNGVYTVTMACAGSGQIRVRVSITTIDSGKAVPCSPTPTPVELNVSVAAMLFLSITSESPSESVFRWRAAPAGSY</sequence>
<accession>A0ABQ4A5X2</accession>
<organism evidence="2 3">
    <name type="scientific">Winogradskya humida</name>
    <dbReference type="NCBI Taxonomy" id="113566"/>
    <lineage>
        <taxon>Bacteria</taxon>
        <taxon>Bacillati</taxon>
        <taxon>Actinomycetota</taxon>
        <taxon>Actinomycetes</taxon>
        <taxon>Micromonosporales</taxon>
        <taxon>Micromonosporaceae</taxon>
        <taxon>Winogradskya</taxon>
    </lineage>
</organism>
<keyword evidence="1" id="KW-0472">Membrane</keyword>
<evidence type="ECO:0000256" key="1">
    <source>
        <dbReference type="SAM" id="Phobius"/>
    </source>
</evidence>
<keyword evidence="1" id="KW-0812">Transmembrane</keyword>